<accession>A0A179UNH1</accession>
<reference evidence="2" key="1">
    <citation type="journal article" date="2015" name="PLoS Genet.">
        <title>The dynamic genome and transcriptome of the human fungal pathogen Blastomyces and close relative Emmonsia.</title>
        <authorList>
            <person name="Munoz J.F."/>
            <person name="Gauthier G.M."/>
            <person name="Desjardins C.A."/>
            <person name="Gallo J.E."/>
            <person name="Holder J."/>
            <person name="Sullivan T.D."/>
            <person name="Marty A.J."/>
            <person name="Carmen J.C."/>
            <person name="Chen Z."/>
            <person name="Ding L."/>
            <person name="Gujja S."/>
            <person name="Magrini V."/>
            <person name="Misas E."/>
            <person name="Mitreva M."/>
            <person name="Priest M."/>
            <person name="Saif S."/>
            <person name="Whiston E.A."/>
            <person name="Young S."/>
            <person name="Zeng Q."/>
            <person name="Goldman W.E."/>
            <person name="Mardis E.R."/>
            <person name="Taylor J.W."/>
            <person name="McEwen J.G."/>
            <person name="Clay O.K."/>
            <person name="Klein B.S."/>
            <person name="Cuomo C.A."/>
        </authorList>
    </citation>
    <scope>NUCLEOTIDE SEQUENCE [LARGE SCALE GENOMIC DNA]</scope>
    <source>
        <strain evidence="2">SLH14081</strain>
    </source>
</reference>
<dbReference type="VEuPathDB" id="FungiDB:BDBG_16925"/>
<keyword evidence="2" id="KW-1185">Reference proteome</keyword>
<dbReference type="Proteomes" id="UP000002038">
    <property type="component" value="Unassembled WGS sequence"/>
</dbReference>
<dbReference type="EMBL" id="GG657453">
    <property type="protein sequence ID" value="OAT07962.1"/>
    <property type="molecule type" value="Genomic_DNA"/>
</dbReference>
<evidence type="ECO:0000313" key="1">
    <source>
        <dbReference type="EMBL" id="OAT07962.1"/>
    </source>
</evidence>
<dbReference type="RefSeq" id="XP_031578049.1">
    <property type="nucleotide sequence ID" value="XM_031724776.1"/>
</dbReference>
<protein>
    <submittedName>
        <fullName evidence="1">Uncharacterized protein</fullName>
    </submittedName>
</protein>
<name>A0A179UNH1_BLAGS</name>
<dbReference type="AlphaFoldDB" id="A0A179UNH1"/>
<proteinExistence type="predicted"/>
<dbReference type="GeneID" id="42528866"/>
<evidence type="ECO:0000313" key="2">
    <source>
        <dbReference type="Proteomes" id="UP000002038"/>
    </source>
</evidence>
<organism evidence="1 2">
    <name type="scientific">Blastomyces gilchristii (strain SLH14081)</name>
    <name type="common">Blastomyces dermatitidis</name>
    <dbReference type="NCBI Taxonomy" id="559298"/>
    <lineage>
        <taxon>Eukaryota</taxon>
        <taxon>Fungi</taxon>
        <taxon>Dikarya</taxon>
        <taxon>Ascomycota</taxon>
        <taxon>Pezizomycotina</taxon>
        <taxon>Eurotiomycetes</taxon>
        <taxon>Eurotiomycetidae</taxon>
        <taxon>Onygenales</taxon>
        <taxon>Ajellomycetaceae</taxon>
        <taxon>Blastomyces</taxon>
    </lineage>
</organism>
<sequence length="109" mass="12214">MADKQTVLVPLPVFRPANAERLGLHRSFFQTGTERRMAWRSLNLEGELMESELPQTTSRKRRKSNSAKIIFFLEVGRSGCIGATSPAGFRYGSDTPQQFVLVQLARNSA</sequence>
<gene>
    <name evidence="1" type="ORF">BDBG_16925</name>
</gene>
<dbReference type="KEGG" id="bgh:BDBG_16925"/>